<dbReference type="RefSeq" id="WP_189127777.1">
    <property type="nucleotide sequence ID" value="NZ_BMNH01000027.1"/>
</dbReference>
<evidence type="ECO:0000313" key="4">
    <source>
        <dbReference type="EMBL" id="GGO78997.1"/>
    </source>
</evidence>
<comment type="caution">
    <text evidence="4">The sequence shown here is derived from an EMBL/GenBank/DDBJ whole genome shotgun (WGS) entry which is preliminary data.</text>
</comment>
<reference evidence="4" key="2">
    <citation type="submission" date="2020-09" db="EMBL/GenBank/DDBJ databases">
        <authorList>
            <person name="Sun Q."/>
            <person name="Zhou Y."/>
        </authorList>
    </citation>
    <scope>NUCLEOTIDE SEQUENCE</scope>
    <source>
        <strain evidence="4">CGMCC 4.7368</strain>
    </source>
</reference>
<feature type="domain" description="ATP-cone" evidence="3">
    <location>
        <begin position="8"/>
        <end position="67"/>
    </location>
</feature>
<keyword evidence="1" id="KW-0547">Nucleotide-binding</keyword>
<reference evidence="4" key="1">
    <citation type="journal article" date="2014" name="Int. J. Syst. Evol. Microbiol.">
        <title>Complete genome sequence of Corynebacterium casei LMG S-19264T (=DSM 44701T), isolated from a smear-ripened cheese.</title>
        <authorList>
            <consortium name="US DOE Joint Genome Institute (JGI-PGF)"/>
            <person name="Walter F."/>
            <person name="Albersmeier A."/>
            <person name="Kalinowski J."/>
            <person name="Ruckert C."/>
        </authorList>
    </citation>
    <scope>NUCLEOTIDE SEQUENCE</scope>
    <source>
        <strain evidence="4">CGMCC 4.7368</strain>
    </source>
</reference>
<name>A0A917Z9R7_9ACTN</name>
<dbReference type="EMBL" id="BMNH01000027">
    <property type="protein sequence ID" value="GGO78997.1"/>
    <property type="molecule type" value="Genomic_DNA"/>
</dbReference>
<evidence type="ECO:0000259" key="3">
    <source>
        <dbReference type="Pfam" id="PF03477"/>
    </source>
</evidence>
<accession>A0A917Z9R7</accession>
<keyword evidence="5" id="KW-1185">Reference proteome</keyword>
<dbReference type="Proteomes" id="UP000646523">
    <property type="component" value="Unassembled WGS sequence"/>
</dbReference>
<protein>
    <recommendedName>
        <fullName evidence="3">ATP-cone domain-containing protein</fullName>
    </recommendedName>
</protein>
<evidence type="ECO:0000313" key="5">
    <source>
        <dbReference type="Proteomes" id="UP000646523"/>
    </source>
</evidence>
<dbReference type="AlphaFoldDB" id="A0A917Z9R7"/>
<evidence type="ECO:0000256" key="1">
    <source>
        <dbReference type="ARBA" id="ARBA00022741"/>
    </source>
</evidence>
<dbReference type="GO" id="GO:0005524">
    <property type="term" value="F:ATP binding"/>
    <property type="evidence" value="ECO:0007669"/>
    <property type="project" value="UniProtKB-KW"/>
</dbReference>
<evidence type="ECO:0000256" key="2">
    <source>
        <dbReference type="ARBA" id="ARBA00022840"/>
    </source>
</evidence>
<keyword evidence="2" id="KW-0067">ATP-binding</keyword>
<gene>
    <name evidence="4" type="ORF">GCM10012289_62280</name>
</gene>
<proteinExistence type="predicted"/>
<sequence>MAVLPRGVRKRGGTVVAFDPEQIRRAIHRAAVEAGVLNPGVTGKAAHRVVDQIAVRFDGQTPTVEQVPDRQLACTPVESPHSLRR</sequence>
<organism evidence="4 5">
    <name type="scientific">Nonomuraea cavernae</name>
    <dbReference type="NCBI Taxonomy" id="2045107"/>
    <lineage>
        <taxon>Bacteria</taxon>
        <taxon>Bacillati</taxon>
        <taxon>Actinomycetota</taxon>
        <taxon>Actinomycetes</taxon>
        <taxon>Streptosporangiales</taxon>
        <taxon>Streptosporangiaceae</taxon>
        <taxon>Nonomuraea</taxon>
    </lineage>
</organism>
<dbReference type="Pfam" id="PF03477">
    <property type="entry name" value="ATP-cone"/>
    <property type="match status" value="1"/>
</dbReference>
<dbReference type="InterPro" id="IPR005144">
    <property type="entry name" value="ATP-cone_dom"/>
</dbReference>